<dbReference type="Proteomes" id="UP000008311">
    <property type="component" value="Unassembled WGS sequence"/>
</dbReference>
<dbReference type="STRING" id="3988.B9RZH1"/>
<sequence>MSKEMGPEEGSNSPARTNCMFYKLIVASILHDKKLRIPEKFVKKYRDELSCIATLTVPNGRIWVVELEKVNKKLWFCSGWHEFVEYYSIRVGYFLVFRYEGESNFRVCIFDLTVSEIRYPGNCVPASSQVPCHDNPCHVAHKKHVVTNGPTGILGSGNPSHTTAPSRSMLFDKFVHSKWTVTGNYEASREMLLSRKDAYDSQDIDVQLNGMDKRSPSMKIACEALTRRWRAVTPEEKQRTICAAHTFKPDNPFFRVILRPSYVYRGFLLHIPSSFAQRYLTTTGCMTLQVSEGKQWPVRCVCRNRGAKLSKGWTEFAWDNNLEEGDVCVFELINMNVLKVTIFRLLPHHLTSITKKIKQPQKGCRNYQELIPTPPKGKAGGLNISSSIKAFWLPSKPALKGLLLLQDHFISKPHDVILATSPKCGTTWLRALIFAVLNRHSCDFSTHPLLTGNPQELFLSWRLTYIRMNPLLILTIFHHLAFSLRTSPTLCSQNLCQLLIVGVSHYGTYWDHVLSYWKARLEASHKVLFLKYEDMKREPSVHVQRLADFLGNPFSMEEKSKGVVEETIELCSFENLSSLEVNRSTDSQVFY</sequence>
<comment type="subcellular location">
    <subcellularLocation>
        <location evidence="1">Nucleus</location>
    </subcellularLocation>
</comment>
<accession>B9RZH1</accession>
<comment type="similarity">
    <text evidence="6">Belongs to the sulfotransferase 1 family.</text>
</comment>
<evidence type="ECO:0000259" key="7">
    <source>
        <dbReference type="PROSITE" id="PS50863"/>
    </source>
</evidence>
<keyword evidence="9" id="KW-1185">Reference proteome</keyword>
<feature type="domain" description="TF-B3" evidence="7">
    <location>
        <begin position="254"/>
        <end position="346"/>
    </location>
</feature>
<dbReference type="GO" id="GO:0008146">
    <property type="term" value="F:sulfotransferase activity"/>
    <property type="evidence" value="ECO:0007669"/>
    <property type="project" value="InterPro"/>
</dbReference>
<keyword evidence="5" id="KW-0539">Nucleus</keyword>
<dbReference type="Gene3D" id="2.40.330.10">
    <property type="entry name" value="DNA-binding pseudobarrel domain"/>
    <property type="match status" value="2"/>
</dbReference>
<dbReference type="PANTHER" id="PTHR31920:SF141">
    <property type="entry name" value="TF-B3 DOMAIN-CONTAINING PROTEIN"/>
    <property type="match status" value="1"/>
</dbReference>
<dbReference type="PANTHER" id="PTHR31920">
    <property type="entry name" value="B3 DOMAIN-CONTAINING"/>
    <property type="match status" value="1"/>
</dbReference>
<dbReference type="Gene3D" id="3.40.50.300">
    <property type="entry name" value="P-loop containing nucleotide triphosphate hydrolases"/>
    <property type="match status" value="1"/>
</dbReference>
<dbReference type="Pfam" id="PF02362">
    <property type="entry name" value="B3"/>
    <property type="match status" value="2"/>
</dbReference>
<dbReference type="SMART" id="SM01019">
    <property type="entry name" value="B3"/>
    <property type="match status" value="2"/>
</dbReference>
<dbReference type="InParanoid" id="B9RZH1"/>
<dbReference type="Pfam" id="PF00685">
    <property type="entry name" value="Sulfotransfer_1"/>
    <property type="match status" value="2"/>
</dbReference>
<feature type="domain" description="TF-B3" evidence="7">
    <location>
        <begin position="20"/>
        <end position="113"/>
    </location>
</feature>
<dbReference type="InterPro" id="IPR000863">
    <property type="entry name" value="Sulfotransferase_dom"/>
</dbReference>
<protein>
    <recommendedName>
        <fullName evidence="6">Sulfotransferase</fullName>
        <ecNumber evidence="6">2.8.2.-</ecNumber>
    </recommendedName>
</protein>
<keyword evidence="2" id="KW-0805">Transcription regulation</keyword>
<dbReference type="EC" id="2.8.2.-" evidence="6"/>
<evidence type="ECO:0000256" key="1">
    <source>
        <dbReference type="ARBA" id="ARBA00004123"/>
    </source>
</evidence>
<dbReference type="SUPFAM" id="SSF101936">
    <property type="entry name" value="DNA-binding pseudobarrel domain"/>
    <property type="match status" value="2"/>
</dbReference>
<evidence type="ECO:0000256" key="6">
    <source>
        <dbReference type="RuleBase" id="RU361155"/>
    </source>
</evidence>
<keyword evidence="3" id="KW-0238">DNA-binding</keyword>
<evidence type="ECO:0000256" key="2">
    <source>
        <dbReference type="ARBA" id="ARBA00023015"/>
    </source>
</evidence>
<reference evidence="9" key="1">
    <citation type="journal article" date="2010" name="Nat. Biotechnol.">
        <title>Draft genome sequence of the oilseed species Ricinus communis.</title>
        <authorList>
            <person name="Chan A.P."/>
            <person name="Crabtree J."/>
            <person name="Zhao Q."/>
            <person name="Lorenzi H."/>
            <person name="Orvis J."/>
            <person name="Puiu D."/>
            <person name="Melake-Berhan A."/>
            <person name="Jones K.M."/>
            <person name="Redman J."/>
            <person name="Chen G."/>
            <person name="Cahoon E.B."/>
            <person name="Gedil M."/>
            <person name="Stanke M."/>
            <person name="Haas B.J."/>
            <person name="Wortman J.R."/>
            <person name="Fraser-Liggett C.M."/>
            <person name="Ravel J."/>
            <person name="Rabinowicz P.D."/>
        </authorList>
    </citation>
    <scope>NUCLEOTIDE SEQUENCE [LARGE SCALE GENOMIC DNA]</scope>
    <source>
        <strain evidence="9">cv. Hale</strain>
    </source>
</reference>
<dbReference type="CDD" id="cd10017">
    <property type="entry name" value="B3_DNA"/>
    <property type="match status" value="2"/>
</dbReference>
<proteinExistence type="inferred from homology"/>
<dbReference type="AlphaFoldDB" id="B9RZH1"/>
<dbReference type="InterPro" id="IPR015300">
    <property type="entry name" value="DNA-bd_pseudobarrel_sf"/>
</dbReference>
<keyword evidence="6" id="KW-0808">Transferase</keyword>
<organism evidence="8 9">
    <name type="scientific">Ricinus communis</name>
    <name type="common">Castor bean</name>
    <dbReference type="NCBI Taxonomy" id="3988"/>
    <lineage>
        <taxon>Eukaryota</taxon>
        <taxon>Viridiplantae</taxon>
        <taxon>Streptophyta</taxon>
        <taxon>Embryophyta</taxon>
        <taxon>Tracheophyta</taxon>
        <taxon>Spermatophyta</taxon>
        <taxon>Magnoliopsida</taxon>
        <taxon>eudicotyledons</taxon>
        <taxon>Gunneridae</taxon>
        <taxon>Pentapetalae</taxon>
        <taxon>rosids</taxon>
        <taxon>fabids</taxon>
        <taxon>Malpighiales</taxon>
        <taxon>Euphorbiaceae</taxon>
        <taxon>Acalyphoideae</taxon>
        <taxon>Acalypheae</taxon>
        <taxon>Ricinus</taxon>
    </lineage>
</organism>
<evidence type="ECO:0000256" key="3">
    <source>
        <dbReference type="ARBA" id="ARBA00023125"/>
    </source>
</evidence>
<dbReference type="EMBL" id="EQ973834">
    <property type="protein sequence ID" value="EEF43351.1"/>
    <property type="molecule type" value="Genomic_DNA"/>
</dbReference>
<dbReference type="InterPro" id="IPR003340">
    <property type="entry name" value="B3_DNA-bd"/>
</dbReference>
<evidence type="ECO:0000256" key="4">
    <source>
        <dbReference type="ARBA" id="ARBA00023163"/>
    </source>
</evidence>
<evidence type="ECO:0000313" key="8">
    <source>
        <dbReference type="EMBL" id="EEF43351.1"/>
    </source>
</evidence>
<dbReference type="InterPro" id="IPR027417">
    <property type="entry name" value="P-loop_NTPase"/>
</dbReference>
<dbReference type="SUPFAM" id="SSF52540">
    <property type="entry name" value="P-loop containing nucleoside triphosphate hydrolases"/>
    <property type="match status" value="1"/>
</dbReference>
<keyword evidence="4" id="KW-0804">Transcription</keyword>
<evidence type="ECO:0000256" key="5">
    <source>
        <dbReference type="ARBA" id="ARBA00023242"/>
    </source>
</evidence>
<dbReference type="PROSITE" id="PS50863">
    <property type="entry name" value="B3"/>
    <property type="match status" value="2"/>
</dbReference>
<dbReference type="eggNOG" id="KOG1584">
    <property type="taxonomic scope" value="Eukaryota"/>
</dbReference>
<dbReference type="InterPro" id="IPR050655">
    <property type="entry name" value="Plant_B3_domain"/>
</dbReference>
<dbReference type="GO" id="GO:0003677">
    <property type="term" value="F:DNA binding"/>
    <property type="evidence" value="ECO:0007669"/>
    <property type="project" value="UniProtKB-KW"/>
</dbReference>
<gene>
    <name evidence="8" type="ORF">RCOM_0939220</name>
</gene>
<dbReference type="GO" id="GO:0005634">
    <property type="term" value="C:nucleus"/>
    <property type="evidence" value="ECO:0007669"/>
    <property type="project" value="UniProtKB-SubCell"/>
</dbReference>
<evidence type="ECO:0000313" key="9">
    <source>
        <dbReference type="Proteomes" id="UP000008311"/>
    </source>
</evidence>
<name>B9RZH1_RICCO</name>